<feature type="compositionally biased region" description="Basic and acidic residues" evidence="12">
    <location>
        <begin position="398"/>
        <end position="417"/>
    </location>
</feature>
<feature type="compositionally biased region" description="Polar residues" evidence="12">
    <location>
        <begin position="109"/>
        <end position="119"/>
    </location>
</feature>
<evidence type="ECO:0000256" key="3">
    <source>
        <dbReference type="ARBA" id="ARBA00022553"/>
    </source>
</evidence>
<dbReference type="GO" id="GO:0006357">
    <property type="term" value="P:regulation of transcription by RNA polymerase II"/>
    <property type="evidence" value="ECO:0007669"/>
    <property type="project" value="TreeGrafter"/>
</dbReference>
<dbReference type="GO" id="GO:0034605">
    <property type="term" value="P:cellular response to heat"/>
    <property type="evidence" value="ECO:0007669"/>
    <property type="project" value="TreeGrafter"/>
</dbReference>
<gene>
    <name evidence="14" type="ORF">F0562_011357</name>
</gene>
<evidence type="ECO:0000256" key="11">
    <source>
        <dbReference type="RuleBase" id="RU004020"/>
    </source>
</evidence>
<keyword evidence="3" id="KW-0597">Phosphoprotein</keyword>
<keyword evidence="8" id="KW-0539">Nucleus</keyword>
<evidence type="ECO:0000256" key="8">
    <source>
        <dbReference type="ARBA" id="ARBA00023242"/>
    </source>
</evidence>
<evidence type="ECO:0000256" key="6">
    <source>
        <dbReference type="ARBA" id="ARBA00023125"/>
    </source>
</evidence>
<dbReference type="PANTHER" id="PTHR10015:SF445">
    <property type="entry name" value="HEAT STRESS TRANSCRIPTION FACTOR A-4B-LIKE"/>
    <property type="match status" value="1"/>
</dbReference>
<evidence type="ECO:0000256" key="2">
    <source>
        <dbReference type="ARBA" id="ARBA00006403"/>
    </source>
</evidence>
<comment type="similarity">
    <text evidence="2 11">Belongs to the HSF family.</text>
</comment>
<evidence type="ECO:0000256" key="9">
    <source>
        <dbReference type="ARBA" id="ARBA00055747"/>
    </source>
</evidence>
<dbReference type="GO" id="GO:0003700">
    <property type="term" value="F:DNA-binding transcription factor activity"/>
    <property type="evidence" value="ECO:0007669"/>
    <property type="project" value="InterPro"/>
</dbReference>
<dbReference type="OrthoDB" id="60033at2759"/>
<dbReference type="FunFam" id="1.10.10.10:FF:000057">
    <property type="entry name" value="Heat shock transcription factor 1"/>
    <property type="match status" value="1"/>
</dbReference>
<dbReference type="PROSITE" id="PS00434">
    <property type="entry name" value="HSF_DOMAIN"/>
    <property type="match status" value="1"/>
</dbReference>
<proteinExistence type="inferred from homology"/>
<dbReference type="InterPro" id="IPR000232">
    <property type="entry name" value="HSF_DNA-bd"/>
</dbReference>
<dbReference type="AlphaFoldDB" id="A0A5J5A1Q0"/>
<reference evidence="14 15" key="1">
    <citation type="submission" date="2019-09" db="EMBL/GenBank/DDBJ databases">
        <title>A chromosome-level genome assembly of the Chinese tupelo Nyssa sinensis.</title>
        <authorList>
            <person name="Yang X."/>
            <person name="Kang M."/>
            <person name="Yang Y."/>
            <person name="Xiong H."/>
            <person name="Wang M."/>
            <person name="Zhang Z."/>
            <person name="Wang Z."/>
            <person name="Wu H."/>
            <person name="Ma T."/>
            <person name="Liu J."/>
            <person name="Xi Z."/>
        </authorList>
    </citation>
    <scope>NUCLEOTIDE SEQUENCE [LARGE SCALE GENOMIC DNA]</scope>
    <source>
        <strain evidence="14">J267</strain>
        <tissue evidence="14">Leaf</tissue>
    </source>
</reference>
<dbReference type="SUPFAM" id="SSF46785">
    <property type="entry name" value="Winged helix' DNA-binding domain"/>
    <property type="match status" value="1"/>
</dbReference>
<dbReference type="InterPro" id="IPR036390">
    <property type="entry name" value="WH_DNA-bd_sf"/>
</dbReference>
<feature type="region of interest" description="Disordered" evidence="12">
    <location>
        <begin position="389"/>
        <end position="417"/>
    </location>
</feature>
<dbReference type="Pfam" id="PF00447">
    <property type="entry name" value="HSF_DNA-bind"/>
    <property type="match status" value="1"/>
</dbReference>
<evidence type="ECO:0000256" key="12">
    <source>
        <dbReference type="SAM" id="MobiDB-lite"/>
    </source>
</evidence>
<evidence type="ECO:0000256" key="7">
    <source>
        <dbReference type="ARBA" id="ARBA00023163"/>
    </source>
</evidence>
<dbReference type="GO" id="GO:0000978">
    <property type="term" value="F:RNA polymerase II cis-regulatory region sequence-specific DNA binding"/>
    <property type="evidence" value="ECO:0007669"/>
    <property type="project" value="TreeGrafter"/>
</dbReference>
<evidence type="ECO:0000256" key="4">
    <source>
        <dbReference type="ARBA" id="ARBA00023015"/>
    </source>
</evidence>
<dbReference type="Gene3D" id="1.10.10.10">
    <property type="entry name" value="Winged helix-like DNA-binding domain superfamily/Winged helix DNA-binding domain"/>
    <property type="match status" value="1"/>
</dbReference>
<evidence type="ECO:0000313" key="14">
    <source>
        <dbReference type="EMBL" id="KAA8525005.1"/>
    </source>
</evidence>
<comment type="subcellular location">
    <subcellularLocation>
        <location evidence="1">Nucleus</location>
    </subcellularLocation>
</comment>
<evidence type="ECO:0000259" key="13">
    <source>
        <dbReference type="PROSITE" id="PS00434"/>
    </source>
</evidence>
<accession>A0A5J5A1Q0</accession>
<dbReference type="PANTHER" id="PTHR10015">
    <property type="entry name" value="HEAT SHOCK TRANSCRIPTION FACTOR"/>
    <property type="match status" value="1"/>
</dbReference>
<organism evidence="14 15">
    <name type="scientific">Nyssa sinensis</name>
    <dbReference type="NCBI Taxonomy" id="561372"/>
    <lineage>
        <taxon>Eukaryota</taxon>
        <taxon>Viridiplantae</taxon>
        <taxon>Streptophyta</taxon>
        <taxon>Embryophyta</taxon>
        <taxon>Tracheophyta</taxon>
        <taxon>Spermatophyta</taxon>
        <taxon>Magnoliopsida</taxon>
        <taxon>eudicotyledons</taxon>
        <taxon>Gunneridae</taxon>
        <taxon>Pentapetalae</taxon>
        <taxon>asterids</taxon>
        <taxon>Cornales</taxon>
        <taxon>Nyssaceae</taxon>
        <taxon>Nyssa</taxon>
    </lineage>
</organism>
<evidence type="ECO:0000313" key="15">
    <source>
        <dbReference type="Proteomes" id="UP000325577"/>
    </source>
</evidence>
<evidence type="ECO:0000256" key="10">
    <source>
        <dbReference type="ARBA" id="ARBA00081483"/>
    </source>
</evidence>
<dbReference type="EMBL" id="CM018047">
    <property type="protein sequence ID" value="KAA8525005.1"/>
    <property type="molecule type" value="Genomic_DNA"/>
</dbReference>
<keyword evidence="15" id="KW-1185">Reference proteome</keyword>
<sequence>MDGSQGASSAPPPFLTKTYEMVEDPLTNSIVSWSQSGQSFIVWNPPEFARDLLPKYFKHNNFSSFVRQLNTYGFRKVDPDQWEFANEEFIRGQRHLLKNIHRRKPIHSHSAQPGSSAPLTDSERQEFEEEIQRLKHEKSSLQLELQRHKQGFDLQVQSLGERLQTMEHRQRHMMTFLAQELQEPRFASSFMQQLGIHNKKRRLLITNYLYDEAHMGEDQVVILPKENSDASSVPVLNLELINKLESSLNFWENLLHDASKTLSDEMYGFGVLLQTSPVINTDMRASFRDSDMSVPLCSPILHPSSPDSRDVHSSPELAGSSSHVGSSAISSICLNVDVQPKSSGIDVNSKPVNVPDVDALKGKSEGATTPVVQTGANDVFWEQFLTEAPNSSDTQEVQSERRDIDGRKSETKPADHHKYWQNMNNVDNLTEQMGHLTPAERT</sequence>
<name>A0A5J5A1Q0_9ASTE</name>
<feature type="region of interest" description="Disordered" evidence="12">
    <location>
        <begin position="104"/>
        <end position="125"/>
    </location>
</feature>
<dbReference type="Proteomes" id="UP000325577">
    <property type="component" value="Linkage Group LG4"/>
</dbReference>
<dbReference type="GO" id="GO:0005634">
    <property type="term" value="C:nucleus"/>
    <property type="evidence" value="ECO:0007669"/>
    <property type="project" value="UniProtKB-SubCell"/>
</dbReference>
<feature type="region of interest" description="Disordered" evidence="12">
    <location>
        <begin position="298"/>
        <end position="322"/>
    </location>
</feature>
<keyword evidence="7" id="KW-0804">Transcription</keyword>
<dbReference type="SMART" id="SM00415">
    <property type="entry name" value="HSF"/>
    <property type="match status" value="1"/>
</dbReference>
<comment type="function">
    <text evidence="9">DNA-binding protein that specifically binds heat shock promoter elements (HSE) and activates transcription.</text>
</comment>
<evidence type="ECO:0000256" key="1">
    <source>
        <dbReference type="ARBA" id="ARBA00004123"/>
    </source>
</evidence>
<protein>
    <recommendedName>
        <fullName evidence="10">Heat stress transcription factor</fullName>
    </recommendedName>
</protein>
<keyword evidence="5" id="KW-0346">Stress response</keyword>
<keyword evidence="4" id="KW-0805">Transcription regulation</keyword>
<evidence type="ECO:0000256" key="5">
    <source>
        <dbReference type="ARBA" id="ARBA00023016"/>
    </source>
</evidence>
<feature type="domain" description="HSF-type DNA-binding" evidence="13">
    <location>
        <begin position="53"/>
        <end position="77"/>
    </location>
</feature>
<keyword evidence="6" id="KW-0238">DNA-binding</keyword>
<dbReference type="PRINTS" id="PR00056">
    <property type="entry name" value="HSFDOMAIN"/>
</dbReference>
<dbReference type="InterPro" id="IPR036388">
    <property type="entry name" value="WH-like_DNA-bd_sf"/>
</dbReference>